<accession>A0A8J4YHE4</accession>
<evidence type="ECO:0000313" key="2">
    <source>
        <dbReference type="EMBL" id="KAG0723681.1"/>
    </source>
</evidence>
<organism evidence="2 3">
    <name type="scientific">Chionoecetes opilio</name>
    <name type="common">Atlantic snow crab</name>
    <name type="synonym">Cancer opilio</name>
    <dbReference type="NCBI Taxonomy" id="41210"/>
    <lineage>
        <taxon>Eukaryota</taxon>
        <taxon>Metazoa</taxon>
        <taxon>Ecdysozoa</taxon>
        <taxon>Arthropoda</taxon>
        <taxon>Crustacea</taxon>
        <taxon>Multicrustacea</taxon>
        <taxon>Malacostraca</taxon>
        <taxon>Eumalacostraca</taxon>
        <taxon>Eucarida</taxon>
        <taxon>Decapoda</taxon>
        <taxon>Pleocyemata</taxon>
        <taxon>Brachyura</taxon>
        <taxon>Eubrachyura</taxon>
        <taxon>Majoidea</taxon>
        <taxon>Majidae</taxon>
        <taxon>Chionoecetes</taxon>
    </lineage>
</organism>
<gene>
    <name evidence="2" type="primary">SULT1C4_3</name>
    <name evidence="2" type="ORF">GWK47_042201</name>
</gene>
<dbReference type="GO" id="GO:0008146">
    <property type="term" value="F:sulfotransferase activity"/>
    <property type="evidence" value="ECO:0007669"/>
    <property type="project" value="InterPro"/>
</dbReference>
<dbReference type="InterPro" id="IPR027417">
    <property type="entry name" value="P-loop_NTPase"/>
</dbReference>
<comment type="caution">
    <text evidence="2">The sequence shown here is derived from an EMBL/GenBank/DDBJ whole genome shotgun (WGS) entry which is preliminary data.</text>
</comment>
<dbReference type="OrthoDB" id="6504732at2759"/>
<dbReference type="Pfam" id="PF00685">
    <property type="entry name" value="Sulfotransfer_1"/>
    <property type="match status" value="1"/>
</dbReference>
<name>A0A8J4YHE4_CHIOP</name>
<dbReference type="InterPro" id="IPR000863">
    <property type="entry name" value="Sulfotransferase_dom"/>
</dbReference>
<keyword evidence="3" id="KW-1185">Reference proteome</keyword>
<protein>
    <submittedName>
        <fullName evidence="2">Sulfotransferase 1C4</fullName>
    </submittedName>
</protein>
<evidence type="ECO:0000313" key="3">
    <source>
        <dbReference type="Proteomes" id="UP000770661"/>
    </source>
</evidence>
<dbReference type="SUPFAM" id="SSF52540">
    <property type="entry name" value="P-loop containing nucleoside triphosphate hydrolases"/>
    <property type="match status" value="1"/>
</dbReference>
<proteinExistence type="predicted"/>
<dbReference type="Gene3D" id="3.40.50.300">
    <property type="entry name" value="P-loop containing nucleotide triphosphate hydrolases"/>
    <property type="match status" value="1"/>
</dbReference>
<feature type="domain" description="Sulfotransferase" evidence="1">
    <location>
        <begin position="60"/>
        <end position="106"/>
    </location>
</feature>
<dbReference type="Proteomes" id="UP000770661">
    <property type="component" value="Unassembled WGS sequence"/>
</dbReference>
<dbReference type="AlphaFoldDB" id="A0A8J4YHE4"/>
<evidence type="ECO:0000259" key="1">
    <source>
        <dbReference type="Pfam" id="PF00685"/>
    </source>
</evidence>
<reference evidence="2" key="1">
    <citation type="submission" date="2020-07" db="EMBL/GenBank/DDBJ databases">
        <title>The High-quality genome of the commercially important snow crab, Chionoecetes opilio.</title>
        <authorList>
            <person name="Jeong J.-H."/>
            <person name="Ryu S."/>
        </authorList>
    </citation>
    <scope>NUCLEOTIDE SEQUENCE</scope>
    <source>
        <strain evidence="2">MADBK_172401_WGS</strain>
        <tissue evidence="2">Digestive gland</tissue>
    </source>
</reference>
<sequence length="106" mass="12277">MSQLASGHNVEVLEGEELARQMRDWRGYKKGLVRLTPGPWVMPKGFLKFADKFYEFKFRPNDVLIMTYPKCGTTWTQEIVWTMRNNPDLTSPDAALPILVKSPFLE</sequence>
<dbReference type="EMBL" id="JACEEZ010007890">
    <property type="protein sequence ID" value="KAG0723681.1"/>
    <property type="molecule type" value="Genomic_DNA"/>
</dbReference>